<dbReference type="Gene3D" id="3.10.180.10">
    <property type="entry name" value="2,3-Dihydroxybiphenyl 1,2-Dioxygenase, domain 1"/>
    <property type="match status" value="2"/>
</dbReference>
<organism evidence="2 3">
    <name type="scientific">Pseudomonas schmalbachii</name>
    <dbReference type="NCBI Taxonomy" id="2816993"/>
    <lineage>
        <taxon>Bacteria</taxon>
        <taxon>Pseudomonadati</taxon>
        <taxon>Pseudomonadota</taxon>
        <taxon>Gammaproteobacteria</taxon>
        <taxon>Pseudomonadales</taxon>
        <taxon>Pseudomonadaceae</taxon>
        <taxon>Pseudomonas</taxon>
    </lineage>
</organism>
<name>A0ABS3TWJ3_9PSED</name>
<proteinExistence type="predicted"/>
<dbReference type="Pfam" id="PF00903">
    <property type="entry name" value="Glyoxalase"/>
    <property type="match status" value="1"/>
</dbReference>
<dbReference type="Proteomes" id="UP000669060">
    <property type="component" value="Unassembled WGS sequence"/>
</dbReference>
<gene>
    <name evidence="2" type="ORF">JFY56_17095</name>
</gene>
<reference evidence="2 3" key="1">
    <citation type="submission" date="2020-12" db="EMBL/GenBank/DDBJ databases">
        <title>Pseudomonas schmalbachii sp. nov. isolated from millipede gut.</title>
        <authorList>
            <person name="Shelomi M."/>
        </authorList>
    </citation>
    <scope>NUCLEOTIDE SEQUENCE [LARGE SCALE GENOMIC DNA]</scope>
    <source>
        <strain evidence="2 3">Milli4</strain>
    </source>
</reference>
<dbReference type="InterPro" id="IPR029068">
    <property type="entry name" value="Glyas_Bleomycin-R_OHBP_Dase"/>
</dbReference>
<dbReference type="InterPro" id="IPR004360">
    <property type="entry name" value="Glyas_Fos-R_dOase_dom"/>
</dbReference>
<dbReference type="PROSITE" id="PS51819">
    <property type="entry name" value="VOC"/>
    <property type="match status" value="1"/>
</dbReference>
<evidence type="ECO:0000313" key="2">
    <source>
        <dbReference type="EMBL" id="MBO3276944.1"/>
    </source>
</evidence>
<dbReference type="RefSeq" id="WP_208315154.1">
    <property type="nucleotide sequence ID" value="NZ_JAELYA010000006.1"/>
</dbReference>
<dbReference type="InterPro" id="IPR037523">
    <property type="entry name" value="VOC_core"/>
</dbReference>
<dbReference type="SUPFAM" id="SSF54593">
    <property type="entry name" value="Glyoxalase/Bleomycin resistance protein/Dihydroxybiphenyl dioxygenase"/>
    <property type="match status" value="1"/>
</dbReference>
<feature type="domain" description="VOC" evidence="1">
    <location>
        <begin position="152"/>
        <end position="277"/>
    </location>
</feature>
<dbReference type="EMBL" id="JAELYA010000006">
    <property type="protein sequence ID" value="MBO3276944.1"/>
    <property type="molecule type" value="Genomic_DNA"/>
</dbReference>
<evidence type="ECO:0000259" key="1">
    <source>
        <dbReference type="PROSITE" id="PS51819"/>
    </source>
</evidence>
<keyword evidence="3" id="KW-1185">Reference proteome</keyword>
<accession>A0ABS3TWJ3</accession>
<sequence length="310" mass="34969">MARVIDVVQVTYESPDLDLSERFLTDFGLTRAVRNDAELYMRGAGQQHHIHVSRKGEKARFVGATFEVESRADLEQLAGFAGSSAVEPSSEPGGGQQVRMTMPDGFEIRAIHGRERAEPLPTRDRHRFNAARSKERINASIRVQTSPCQVTRLGHFVLHVTSHDESVKWLNERFNLLPSDYFLPPGEEGPVVGTFLRLDRGAELVDHHCLLVLQSDWVGVHHCSFEVEDLDAVMCAHDFLVQQGWTLDVGVGRHLLGSQIFDYWKDPFGFRIEHYTDGDVCDSTFQPGTFNGTADQTTQWGMEPPQDFFE</sequence>
<comment type="caution">
    <text evidence="2">The sequence shown here is derived from an EMBL/GenBank/DDBJ whole genome shotgun (WGS) entry which is preliminary data.</text>
</comment>
<protein>
    <submittedName>
        <fullName evidence="2">VOC family protein</fullName>
    </submittedName>
</protein>
<evidence type="ECO:0000313" key="3">
    <source>
        <dbReference type="Proteomes" id="UP000669060"/>
    </source>
</evidence>